<evidence type="ECO:0000313" key="1">
    <source>
        <dbReference type="EMBL" id="CAD8109413.1"/>
    </source>
</evidence>
<evidence type="ECO:0000313" key="3">
    <source>
        <dbReference type="Proteomes" id="UP000692954"/>
    </source>
</evidence>
<keyword evidence="3" id="KW-1185">Reference proteome</keyword>
<dbReference type="OrthoDB" id="309474at2759"/>
<proteinExistence type="predicted"/>
<organism evidence="1 3">
    <name type="scientific">Paramecium sonneborni</name>
    <dbReference type="NCBI Taxonomy" id="65129"/>
    <lineage>
        <taxon>Eukaryota</taxon>
        <taxon>Sar</taxon>
        <taxon>Alveolata</taxon>
        <taxon>Ciliophora</taxon>
        <taxon>Intramacronucleata</taxon>
        <taxon>Oligohymenophorea</taxon>
        <taxon>Peniculida</taxon>
        <taxon>Parameciidae</taxon>
        <taxon>Paramecium</taxon>
    </lineage>
</organism>
<sequence>MSEQEKINLQQEVQKKIRQEKFKRKINFLQQVLCNNQTIKAAAELSKINFATAKVVLKKFRKFGFLKNCDKDHEKQIEFLRQIACLRSDIKQKKMQKRDEEFKKLCEKIKSIQPQNQKKELQSTKDIGSQIKNFQEELHYQKKIQYELVTSVLLEQIKLMKSQQRVN</sequence>
<gene>
    <name evidence="1" type="ORF">PSON_ATCC_30995.1.T0930162</name>
    <name evidence="2" type="ORF">PSON_ATCC_30995.1.T0930163</name>
</gene>
<name>A0A8S1Q3C4_9CILI</name>
<dbReference type="EMBL" id="CAJJDN010000093">
    <property type="protein sequence ID" value="CAD8109415.1"/>
    <property type="molecule type" value="Genomic_DNA"/>
</dbReference>
<comment type="caution">
    <text evidence="1">The sequence shown here is derived from an EMBL/GenBank/DDBJ whole genome shotgun (WGS) entry which is preliminary data.</text>
</comment>
<dbReference type="Proteomes" id="UP000692954">
    <property type="component" value="Unassembled WGS sequence"/>
</dbReference>
<evidence type="ECO:0000313" key="2">
    <source>
        <dbReference type="EMBL" id="CAD8109415.1"/>
    </source>
</evidence>
<reference evidence="1" key="1">
    <citation type="submission" date="2021-01" db="EMBL/GenBank/DDBJ databases">
        <authorList>
            <consortium name="Genoscope - CEA"/>
            <person name="William W."/>
        </authorList>
    </citation>
    <scope>NUCLEOTIDE SEQUENCE</scope>
</reference>
<dbReference type="AlphaFoldDB" id="A0A8S1Q3C4"/>
<accession>A0A8S1Q3C4</accession>
<protein>
    <submittedName>
        <fullName evidence="1">Uncharacterized protein</fullName>
    </submittedName>
</protein>
<dbReference type="EMBL" id="CAJJDN010000093">
    <property type="protein sequence ID" value="CAD8109413.1"/>
    <property type="molecule type" value="Genomic_DNA"/>
</dbReference>